<feature type="non-terminal residue" evidence="2">
    <location>
        <position position="1"/>
    </location>
</feature>
<comment type="caution">
    <text evidence="2">The sequence shown here is derived from an EMBL/GenBank/DDBJ whole genome shotgun (WGS) entry which is preliminary data.</text>
</comment>
<dbReference type="Pfam" id="PF00668">
    <property type="entry name" value="Condensation"/>
    <property type="match status" value="1"/>
</dbReference>
<dbReference type="EMBL" id="JBHTHX010001188">
    <property type="protein sequence ID" value="MFD0888102.1"/>
    <property type="molecule type" value="Genomic_DNA"/>
</dbReference>
<dbReference type="Gene3D" id="3.30.559.10">
    <property type="entry name" value="Chloramphenicol acetyltransferase-like domain"/>
    <property type="match status" value="1"/>
</dbReference>
<name>A0ABW3DYG2_9ACTN</name>
<evidence type="ECO:0000313" key="2">
    <source>
        <dbReference type="EMBL" id="MFD0888102.1"/>
    </source>
</evidence>
<dbReference type="InterPro" id="IPR023213">
    <property type="entry name" value="CAT-like_dom_sf"/>
</dbReference>
<accession>A0ABW3DYG2</accession>
<evidence type="ECO:0000313" key="3">
    <source>
        <dbReference type="Proteomes" id="UP001597024"/>
    </source>
</evidence>
<feature type="domain" description="Condensation" evidence="1">
    <location>
        <begin position="33"/>
        <end position="363"/>
    </location>
</feature>
<protein>
    <submittedName>
        <fullName evidence="2">Condensation domain-containing protein</fullName>
    </submittedName>
</protein>
<dbReference type="InterPro" id="IPR001242">
    <property type="entry name" value="Condensation_dom"/>
</dbReference>
<dbReference type="PANTHER" id="PTHR45527:SF1">
    <property type="entry name" value="FATTY ACID SYNTHASE"/>
    <property type="match status" value="1"/>
</dbReference>
<keyword evidence="3" id="KW-1185">Reference proteome</keyword>
<sequence length="457" mass="50549">RVTPAEDGPPPEPFSLLGEADRQRVAALDDVVDAYPMTSMQLAMVYHMELEPERRPYHNVNSYRVATPLDEEALARVLTEAVERHPVLRTSLDLASFSEPMQLIHRAAPSPLTVEDIQGADQQAAITALVEREWATPFDLRTAPLFRVTAQRLSPAAFQLTLTEHHAILDGWSFTSLVAEILNRHALLRDHPETPQAPPPKSRFSRFVALERAAAGSADSVAFWKERLSGLDGTLFTGLGQTATVAHSIDREVDGDLFRAMSRLAVTAGTSRKSVALTAHLIALGRVTGRTEVVTGLGVNGRVEEEAGTEALGLFLNTVPFSVSLDGGTWIDLVRRVHQDETAIMPHRRVPFATLARHMRDWNLDANFGFNRFHALAGVRIDDERIGCSPTMRYEPNHFTLSIGFVQDPASDRALIIADYPASKLPHTVAADYVDSFLRAAHAMTVQPYSNYREELR</sequence>
<proteinExistence type="predicted"/>
<organism evidence="2 3">
    <name type="scientific">Streptosporangium algeriense</name>
    <dbReference type="NCBI Taxonomy" id="1682748"/>
    <lineage>
        <taxon>Bacteria</taxon>
        <taxon>Bacillati</taxon>
        <taxon>Actinomycetota</taxon>
        <taxon>Actinomycetes</taxon>
        <taxon>Streptosporangiales</taxon>
        <taxon>Streptosporangiaceae</taxon>
        <taxon>Streptosporangium</taxon>
    </lineage>
</organism>
<dbReference type="SUPFAM" id="SSF52777">
    <property type="entry name" value="CoA-dependent acyltransferases"/>
    <property type="match status" value="2"/>
</dbReference>
<dbReference type="Gene3D" id="3.30.559.30">
    <property type="entry name" value="Nonribosomal peptide synthetase, condensation domain"/>
    <property type="match status" value="1"/>
</dbReference>
<evidence type="ECO:0000259" key="1">
    <source>
        <dbReference type="Pfam" id="PF00668"/>
    </source>
</evidence>
<reference evidence="3" key="1">
    <citation type="journal article" date="2019" name="Int. J. Syst. Evol. Microbiol.">
        <title>The Global Catalogue of Microorganisms (GCM) 10K type strain sequencing project: providing services to taxonomists for standard genome sequencing and annotation.</title>
        <authorList>
            <consortium name="The Broad Institute Genomics Platform"/>
            <consortium name="The Broad Institute Genome Sequencing Center for Infectious Disease"/>
            <person name="Wu L."/>
            <person name="Ma J."/>
        </authorList>
    </citation>
    <scope>NUCLEOTIDE SEQUENCE [LARGE SCALE GENOMIC DNA]</scope>
    <source>
        <strain evidence="3">CCUG 62974</strain>
    </source>
</reference>
<gene>
    <name evidence="2" type="ORF">ACFQ08_26480</name>
</gene>
<dbReference type="Proteomes" id="UP001597024">
    <property type="component" value="Unassembled WGS sequence"/>
</dbReference>
<dbReference type="PANTHER" id="PTHR45527">
    <property type="entry name" value="NONRIBOSOMAL PEPTIDE SYNTHETASE"/>
    <property type="match status" value="1"/>
</dbReference>